<evidence type="ECO:0000313" key="2">
    <source>
        <dbReference type="EMBL" id="QRD90052.1"/>
    </source>
</evidence>
<organism evidence="2 3">
    <name type="scientific">Aspergillus flavus (strain ATCC 200026 / FGSC A1120 / IAM 13836 / NRRL 3357 / JCM 12722 / SRRC 167)</name>
    <dbReference type="NCBI Taxonomy" id="332952"/>
    <lineage>
        <taxon>Eukaryota</taxon>
        <taxon>Fungi</taxon>
        <taxon>Dikarya</taxon>
        <taxon>Ascomycota</taxon>
        <taxon>Pezizomycotina</taxon>
        <taxon>Eurotiomycetes</taxon>
        <taxon>Eurotiomycetidae</taxon>
        <taxon>Eurotiales</taxon>
        <taxon>Aspergillaceae</taxon>
        <taxon>Aspergillus</taxon>
        <taxon>Aspergillus subgen. Circumdati</taxon>
    </lineage>
</organism>
<dbReference type="VEuPathDB" id="FungiDB:F9C07_1527912"/>
<accession>A0A7U2MUC6</accession>
<keyword evidence="3" id="KW-1185">Reference proteome</keyword>
<sequence length="80" mass="9323">MPSVYQPSHSLRGREFESHRCRFFLIFISSLPNLITFYLPYFRTHSKLCLLTVLNIQSTVCSLVCASWNFQCIARKSTNC</sequence>
<feature type="transmembrane region" description="Helical" evidence="1">
    <location>
        <begin position="21"/>
        <end position="41"/>
    </location>
</feature>
<keyword evidence="1" id="KW-0812">Transmembrane</keyword>
<reference evidence="3" key="1">
    <citation type="journal article" date="2021" name="G3 (Bethesda)">
        <title>Chromosome assembled and annotated genome sequence of Aspergillus flavus NRRL 3357.</title>
        <authorList>
            <person name="Skerker J.M."/>
            <person name="Pianalto K.M."/>
            <person name="Mondo S.J."/>
            <person name="Yang K."/>
            <person name="Arkin A.P."/>
            <person name="Keller N.P."/>
            <person name="Grigoriev I.V."/>
            <person name="Louise Glass N.L."/>
        </authorList>
    </citation>
    <scope>NUCLEOTIDE SEQUENCE [LARGE SCALE GENOMIC DNA]</scope>
    <source>
        <strain evidence="3">ATCC 200026 / FGSC A1120 / IAM 13836 / NRRL 3357 / JCM 12722 / SRRC 167</strain>
    </source>
</reference>
<keyword evidence="1" id="KW-0472">Membrane</keyword>
<protein>
    <submittedName>
        <fullName evidence="2">Uncharacterized protein</fullName>
    </submittedName>
</protein>
<evidence type="ECO:0000256" key="1">
    <source>
        <dbReference type="SAM" id="Phobius"/>
    </source>
</evidence>
<gene>
    <name evidence="2" type="ORF">F9C07_1527912</name>
</gene>
<dbReference type="Proteomes" id="UP000596276">
    <property type="component" value="Chromosome 4"/>
</dbReference>
<keyword evidence="1" id="KW-1133">Transmembrane helix</keyword>
<name>A0A7U2MUC6_ASPFN</name>
<proteinExistence type="predicted"/>
<dbReference type="AlphaFoldDB" id="A0A7U2MUC6"/>
<evidence type="ECO:0000313" key="3">
    <source>
        <dbReference type="Proteomes" id="UP000596276"/>
    </source>
</evidence>
<dbReference type="EMBL" id="CP044618">
    <property type="protein sequence ID" value="QRD90052.1"/>
    <property type="molecule type" value="Genomic_DNA"/>
</dbReference>